<feature type="domain" description="SIS" evidence="6">
    <location>
        <begin position="126"/>
        <end position="269"/>
    </location>
</feature>
<feature type="domain" description="HTH cro/C1-type" evidence="4">
    <location>
        <begin position="29"/>
        <end position="57"/>
    </location>
</feature>
<dbReference type="AlphaFoldDB" id="A0A544QYB4"/>
<dbReference type="PANTHER" id="PTHR30514:SF21">
    <property type="entry name" value="RPIR-FAMILY TRANSCRIPTIONAL REGULATOR"/>
    <property type="match status" value="1"/>
</dbReference>
<dbReference type="OrthoDB" id="9762536at2"/>
<organism evidence="7 8">
    <name type="scientific">Peptacetobacter hominis</name>
    <dbReference type="NCBI Taxonomy" id="2743610"/>
    <lineage>
        <taxon>Bacteria</taxon>
        <taxon>Bacillati</taxon>
        <taxon>Bacillota</taxon>
        <taxon>Clostridia</taxon>
        <taxon>Peptostreptococcales</taxon>
        <taxon>Peptostreptococcaceae</taxon>
        <taxon>Peptacetobacter</taxon>
    </lineage>
</organism>
<dbReference type="InterPro" id="IPR001347">
    <property type="entry name" value="SIS_dom"/>
</dbReference>
<feature type="domain" description="HTH rpiR-type" evidence="5">
    <location>
        <begin position="4"/>
        <end position="80"/>
    </location>
</feature>
<evidence type="ECO:0000259" key="5">
    <source>
        <dbReference type="PROSITE" id="PS51071"/>
    </source>
</evidence>
<dbReference type="PROSITE" id="PS50943">
    <property type="entry name" value="HTH_CROC1"/>
    <property type="match status" value="1"/>
</dbReference>
<evidence type="ECO:0000313" key="7">
    <source>
        <dbReference type="EMBL" id="TQQ85712.1"/>
    </source>
</evidence>
<dbReference type="Pfam" id="PF01418">
    <property type="entry name" value="HTH_6"/>
    <property type="match status" value="1"/>
</dbReference>
<dbReference type="GO" id="GO:1901135">
    <property type="term" value="P:carbohydrate derivative metabolic process"/>
    <property type="evidence" value="ECO:0007669"/>
    <property type="project" value="InterPro"/>
</dbReference>
<dbReference type="SUPFAM" id="SSF53697">
    <property type="entry name" value="SIS domain"/>
    <property type="match status" value="1"/>
</dbReference>
<keyword evidence="8" id="KW-1185">Reference proteome</keyword>
<accession>A0A544QYB4</accession>
<dbReference type="PROSITE" id="PS51071">
    <property type="entry name" value="HTH_RPIR"/>
    <property type="match status" value="1"/>
</dbReference>
<dbReference type="CDD" id="cd05013">
    <property type="entry name" value="SIS_RpiR"/>
    <property type="match status" value="1"/>
</dbReference>
<dbReference type="SUPFAM" id="SSF46689">
    <property type="entry name" value="Homeodomain-like"/>
    <property type="match status" value="1"/>
</dbReference>
<dbReference type="InterPro" id="IPR046348">
    <property type="entry name" value="SIS_dom_sf"/>
</dbReference>
<dbReference type="Proteomes" id="UP000317863">
    <property type="component" value="Unassembled WGS sequence"/>
</dbReference>
<dbReference type="InterPro" id="IPR001387">
    <property type="entry name" value="Cro/C1-type_HTH"/>
</dbReference>
<dbReference type="InterPro" id="IPR036388">
    <property type="entry name" value="WH-like_DNA-bd_sf"/>
</dbReference>
<dbReference type="GO" id="GO:0003700">
    <property type="term" value="F:DNA-binding transcription factor activity"/>
    <property type="evidence" value="ECO:0007669"/>
    <property type="project" value="InterPro"/>
</dbReference>
<evidence type="ECO:0000259" key="6">
    <source>
        <dbReference type="PROSITE" id="PS51464"/>
    </source>
</evidence>
<evidence type="ECO:0000259" key="4">
    <source>
        <dbReference type="PROSITE" id="PS50943"/>
    </source>
</evidence>
<keyword evidence="3" id="KW-0804">Transcription</keyword>
<dbReference type="PROSITE" id="PS51464">
    <property type="entry name" value="SIS"/>
    <property type="match status" value="1"/>
</dbReference>
<dbReference type="RefSeq" id="WP_142534937.1">
    <property type="nucleotide sequence ID" value="NZ_SGJB01000001.1"/>
</dbReference>
<dbReference type="InterPro" id="IPR009057">
    <property type="entry name" value="Homeodomain-like_sf"/>
</dbReference>
<dbReference type="PANTHER" id="PTHR30514">
    <property type="entry name" value="GLUCOKINASE"/>
    <property type="match status" value="1"/>
</dbReference>
<dbReference type="EMBL" id="SGJB01000001">
    <property type="protein sequence ID" value="TQQ85712.1"/>
    <property type="molecule type" value="Genomic_DNA"/>
</dbReference>
<dbReference type="GO" id="GO:0003677">
    <property type="term" value="F:DNA binding"/>
    <property type="evidence" value="ECO:0007669"/>
    <property type="project" value="UniProtKB-KW"/>
</dbReference>
<dbReference type="InterPro" id="IPR000281">
    <property type="entry name" value="HTH_RpiR"/>
</dbReference>
<proteinExistence type="predicted"/>
<dbReference type="InterPro" id="IPR047640">
    <property type="entry name" value="RpiR-like"/>
</dbReference>
<evidence type="ECO:0000313" key="8">
    <source>
        <dbReference type="Proteomes" id="UP000317863"/>
    </source>
</evidence>
<sequence>MNEDSVLDRLYKMYDDFYEQEKKVASYIIKNSRKVINMTIGELAKESGVSVATISRICKKCNSGGFHNLKISIAGEIVNSAHGTREIANDITRKNIRGSLNRIAANKAAEIQETIDMIDSNILEKVIDLIEKANIVNFVAVGNTIPVALDGAYRLSEIGIKAVSSPIWETQLAFSMTLEKNDVIVAISNSGESKKVYSMVEQAKKRGVKTIGITNNPDSAIAKISDYHIKTVTKERLFMNEFYFSRVSAMTVIEIIHLILASGEKERYEKVSMCEKMMADEKI</sequence>
<keyword evidence="1" id="KW-0805">Transcription regulation</keyword>
<evidence type="ECO:0000256" key="2">
    <source>
        <dbReference type="ARBA" id="ARBA00023125"/>
    </source>
</evidence>
<keyword evidence="2" id="KW-0238">DNA-binding</keyword>
<evidence type="ECO:0000256" key="3">
    <source>
        <dbReference type="ARBA" id="ARBA00023163"/>
    </source>
</evidence>
<dbReference type="CDD" id="cd00093">
    <property type="entry name" value="HTH_XRE"/>
    <property type="match status" value="1"/>
</dbReference>
<reference evidence="7 8" key="1">
    <citation type="submission" date="2019-02" db="EMBL/GenBank/DDBJ databases">
        <title>Peptostreptococcaceae bacterium ZHW00191 nov., a new bacterium isolated from the human gut.</title>
        <authorList>
            <person name="Zhou H.-W."/>
            <person name="Chen X.-J."/>
        </authorList>
    </citation>
    <scope>NUCLEOTIDE SEQUENCE [LARGE SCALE GENOMIC DNA]</scope>
    <source>
        <strain evidence="7 8">ZHW00191</strain>
    </source>
</reference>
<dbReference type="InterPro" id="IPR035472">
    <property type="entry name" value="RpiR-like_SIS"/>
</dbReference>
<dbReference type="Gene3D" id="1.10.10.10">
    <property type="entry name" value="Winged helix-like DNA-binding domain superfamily/Winged helix DNA-binding domain"/>
    <property type="match status" value="1"/>
</dbReference>
<dbReference type="Pfam" id="PF01380">
    <property type="entry name" value="SIS"/>
    <property type="match status" value="1"/>
</dbReference>
<dbReference type="GO" id="GO:0097367">
    <property type="term" value="F:carbohydrate derivative binding"/>
    <property type="evidence" value="ECO:0007669"/>
    <property type="project" value="InterPro"/>
</dbReference>
<gene>
    <name evidence="7" type="ORF">EXD82_00410</name>
</gene>
<protein>
    <submittedName>
        <fullName evidence="7">MurR/RpiR family transcriptional regulator</fullName>
    </submittedName>
</protein>
<evidence type="ECO:0000256" key="1">
    <source>
        <dbReference type="ARBA" id="ARBA00023015"/>
    </source>
</evidence>
<dbReference type="Gene3D" id="3.40.50.10490">
    <property type="entry name" value="Glucose-6-phosphate isomerase like protein, domain 1"/>
    <property type="match status" value="1"/>
</dbReference>
<comment type="caution">
    <text evidence="7">The sequence shown here is derived from an EMBL/GenBank/DDBJ whole genome shotgun (WGS) entry which is preliminary data.</text>
</comment>
<name>A0A544QYB4_9FIRM</name>